<sequence>MKKITQSTLYSFLAGLILIIQIGGCGIEKVSYSSQMHTLPTDLVLSDVCFINPDTGYVSAGGIFTAGLILRTQDGGTTWDTLDTYPTGVNSLSYQNGIFSASECGQKLHTSSDFNTWSFEYVSAGWWGWHKHIRLADNQVLLIGGENLGRGFMHHYAPNQGTITLRDTFDYELRDIEVTDNRTIHAVGYGLIMKSTDEGLSWIVSEITGDFFRGVDFPNDDVGYVVGEYGAVYKTTNRGDTWKACRAANSIFADQNKLLRDIAFWDENTGFLVGTNNLVYRTTNGGKTWKLIQNLDGYADFTSIRIQYQKAYLTGSQGKLLIIDLE</sequence>
<dbReference type="AlphaFoldDB" id="A0A915YJQ5"/>
<dbReference type="InterPro" id="IPR015943">
    <property type="entry name" value="WD40/YVTN_repeat-like_dom_sf"/>
</dbReference>
<name>A0A915YJQ5_9BACT</name>
<dbReference type="Gene3D" id="2.130.10.10">
    <property type="entry name" value="YVTN repeat-like/Quinoprotein amine dehydrogenase"/>
    <property type="match status" value="1"/>
</dbReference>
<keyword evidence="2" id="KW-0604">Photosystem II</keyword>
<evidence type="ECO:0000256" key="1">
    <source>
        <dbReference type="ARBA" id="ARBA00022531"/>
    </source>
</evidence>
<dbReference type="EMBL" id="AP026867">
    <property type="protein sequence ID" value="BDS14477.1"/>
    <property type="molecule type" value="Genomic_DNA"/>
</dbReference>
<dbReference type="InterPro" id="IPR028203">
    <property type="entry name" value="PSII_CF48-like_dom"/>
</dbReference>
<protein>
    <submittedName>
        <fullName evidence="4">YCF48-related protein</fullName>
    </submittedName>
</protein>
<dbReference type="SUPFAM" id="SSF110296">
    <property type="entry name" value="Oligoxyloglucan reducing end-specific cellobiohydrolase"/>
    <property type="match status" value="2"/>
</dbReference>
<dbReference type="GO" id="GO:0009523">
    <property type="term" value="C:photosystem II"/>
    <property type="evidence" value="ECO:0007669"/>
    <property type="project" value="UniProtKB-KW"/>
</dbReference>
<feature type="domain" description="Photosynthesis system II assembly factor Ycf48/Hcf136-like" evidence="3">
    <location>
        <begin position="254"/>
        <end position="319"/>
    </location>
</feature>
<dbReference type="PANTHER" id="PTHR47199:SF2">
    <property type="entry name" value="PHOTOSYSTEM II STABILITY_ASSEMBLY FACTOR HCF136, CHLOROPLASTIC"/>
    <property type="match status" value="1"/>
</dbReference>
<dbReference type="PANTHER" id="PTHR47199">
    <property type="entry name" value="PHOTOSYSTEM II STABILITY/ASSEMBLY FACTOR HCF136, CHLOROPLASTIC"/>
    <property type="match status" value="1"/>
</dbReference>
<proteinExistence type="predicted"/>
<dbReference type="Proteomes" id="UP001060919">
    <property type="component" value="Chromosome"/>
</dbReference>
<dbReference type="GO" id="GO:0015979">
    <property type="term" value="P:photosynthesis"/>
    <property type="evidence" value="ECO:0007669"/>
    <property type="project" value="UniProtKB-KW"/>
</dbReference>
<organism evidence="4 5">
    <name type="scientific">Aureispira anguillae</name>
    <dbReference type="NCBI Taxonomy" id="2864201"/>
    <lineage>
        <taxon>Bacteria</taxon>
        <taxon>Pseudomonadati</taxon>
        <taxon>Bacteroidota</taxon>
        <taxon>Saprospiria</taxon>
        <taxon>Saprospirales</taxon>
        <taxon>Saprospiraceae</taxon>
        <taxon>Aureispira</taxon>
    </lineage>
</organism>
<keyword evidence="1" id="KW-0602">Photosynthesis</keyword>
<evidence type="ECO:0000259" key="3">
    <source>
        <dbReference type="Pfam" id="PF14870"/>
    </source>
</evidence>
<dbReference type="Pfam" id="PF14870">
    <property type="entry name" value="PSII_BNR"/>
    <property type="match status" value="1"/>
</dbReference>
<reference evidence="4" key="1">
    <citation type="submission" date="2022-09" db="EMBL/GenBank/DDBJ databases">
        <title>Aureispira anguillicida sp. nov., isolated from Leptocephalus of Japanese eel Anguilla japonica.</title>
        <authorList>
            <person name="Yuasa K."/>
            <person name="Mekata T."/>
            <person name="Ikunari K."/>
        </authorList>
    </citation>
    <scope>NUCLEOTIDE SEQUENCE</scope>
    <source>
        <strain evidence="4">EL160426</strain>
    </source>
</reference>
<evidence type="ECO:0000256" key="2">
    <source>
        <dbReference type="ARBA" id="ARBA00023276"/>
    </source>
</evidence>
<accession>A0A915YJQ5</accession>
<keyword evidence="5" id="KW-1185">Reference proteome</keyword>
<evidence type="ECO:0000313" key="5">
    <source>
        <dbReference type="Proteomes" id="UP001060919"/>
    </source>
</evidence>
<dbReference type="RefSeq" id="WP_264789692.1">
    <property type="nucleotide sequence ID" value="NZ_AP026867.1"/>
</dbReference>
<evidence type="ECO:0000313" key="4">
    <source>
        <dbReference type="EMBL" id="BDS14477.1"/>
    </source>
</evidence>
<dbReference type="KEGG" id="aup:AsAng_0052570"/>
<gene>
    <name evidence="4" type="ORF">AsAng_0052570</name>
</gene>